<dbReference type="HOGENOM" id="CLU_039483_2_0_11"/>
<dbReference type="GO" id="GO:0140359">
    <property type="term" value="F:ABC-type transporter activity"/>
    <property type="evidence" value="ECO:0007669"/>
    <property type="project" value="InterPro"/>
</dbReference>
<protein>
    <recommendedName>
        <fullName evidence="6">Transport permease protein</fullName>
    </recommendedName>
</protein>
<feature type="transmembrane region" description="Helical" evidence="6">
    <location>
        <begin position="256"/>
        <end position="279"/>
    </location>
</feature>
<keyword evidence="5" id="KW-0046">Antibiotic resistance</keyword>
<evidence type="ECO:0000256" key="1">
    <source>
        <dbReference type="ARBA" id="ARBA00004141"/>
    </source>
</evidence>
<reference evidence="8 9" key="1">
    <citation type="submission" date="2011-11" db="EMBL/GenBank/DDBJ databases">
        <title>The Noncontiguous Finished sequence of Saccharomonospora cyanea NA-134.</title>
        <authorList>
            <consortium name="US DOE Joint Genome Institute"/>
            <person name="Lucas S."/>
            <person name="Han J."/>
            <person name="Lapidus A."/>
            <person name="Cheng J.-F."/>
            <person name="Goodwin L."/>
            <person name="Pitluck S."/>
            <person name="Peters L."/>
            <person name="Ovchinnikova G."/>
            <person name="Lu M."/>
            <person name="Detter J.C."/>
            <person name="Han C."/>
            <person name="Tapia R."/>
            <person name="Land M."/>
            <person name="Hauser L."/>
            <person name="Kyrpides N."/>
            <person name="Ivanova N."/>
            <person name="Pagani I."/>
            <person name="Brambilla E.-M."/>
            <person name="Klenk H.-P."/>
            <person name="Woyke T."/>
        </authorList>
    </citation>
    <scope>NUCLEOTIDE SEQUENCE [LARGE SCALE GENOMIC DNA]</scope>
    <source>
        <strain evidence="8 9">NA-134</strain>
    </source>
</reference>
<evidence type="ECO:0000256" key="5">
    <source>
        <dbReference type="ARBA" id="ARBA00023251"/>
    </source>
</evidence>
<gene>
    <name evidence="8" type="ORF">SaccyDRAFT_2099</name>
</gene>
<evidence type="ECO:0000313" key="8">
    <source>
        <dbReference type="EMBL" id="EHR60991.1"/>
    </source>
</evidence>
<keyword evidence="9" id="KW-1185">Reference proteome</keyword>
<organism evidence="8 9">
    <name type="scientific">Saccharomonospora cyanea NA-134</name>
    <dbReference type="NCBI Taxonomy" id="882082"/>
    <lineage>
        <taxon>Bacteria</taxon>
        <taxon>Bacillati</taxon>
        <taxon>Actinomycetota</taxon>
        <taxon>Actinomycetes</taxon>
        <taxon>Pseudonocardiales</taxon>
        <taxon>Pseudonocardiaceae</taxon>
        <taxon>Saccharomonospora</taxon>
    </lineage>
</organism>
<feature type="transmembrane region" description="Helical" evidence="6">
    <location>
        <begin position="166"/>
        <end position="187"/>
    </location>
</feature>
<sequence length="282" mass="30159">MTAAPTTEHGTPAQDTGSALRAVLADGRRPAPASAFAASLAFGWRAMLKLKHDSEQLIDVTVFPVIMTLMFTYLFGGALAGSADEYVQYLLPGILVMSVMVITMYTGMGINVDIAKGVFDRIRTLPIWRPAALVGALLGDVFRYTTASTTIVLVGLVIGFRPAGGVLGVLADVALLVVFSFGFSWIWTVLGLLLRSEKAVMGVSSMVLFPCTFLSNVLVEPDTMPSWLQAFVDVNPVTHVVAAVRGAMHGTWDLGAITWTLAAAAVLTVGFGTITMRLYNRR</sequence>
<dbReference type="GO" id="GO:0046677">
    <property type="term" value="P:response to antibiotic"/>
    <property type="evidence" value="ECO:0007669"/>
    <property type="project" value="UniProtKB-KW"/>
</dbReference>
<dbReference type="PANTHER" id="PTHR43229">
    <property type="entry name" value="NODULATION PROTEIN J"/>
    <property type="match status" value="1"/>
</dbReference>
<dbReference type="Pfam" id="PF01061">
    <property type="entry name" value="ABC2_membrane"/>
    <property type="match status" value="1"/>
</dbReference>
<comment type="subcellular location">
    <subcellularLocation>
        <location evidence="6">Cell membrane</location>
        <topology evidence="6">Multi-pass membrane protein</topology>
    </subcellularLocation>
    <subcellularLocation>
        <location evidence="1">Membrane</location>
        <topology evidence="1">Multi-pass membrane protein</topology>
    </subcellularLocation>
</comment>
<dbReference type="InterPro" id="IPR047817">
    <property type="entry name" value="ABC2_TM_bact-type"/>
</dbReference>
<dbReference type="GO" id="GO:0043190">
    <property type="term" value="C:ATP-binding cassette (ABC) transporter complex"/>
    <property type="evidence" value="ECO:0007669"/>
    <property type="project" value="InterPro"/>
</dbReference>
<dbReference type="PIRSF" id="PIRSF006648">
    <property type="entry name" value="DrrB"/>
    <property type="match status" value="1"/>
</dbReference>
<keyword evidence="3 6" id="KW-1133">Transmembrane helix</keyword>
<accession>H5XML2</accession>
<proteinExistence type="inferred from homology"/>
<dbReference type="EMBL" id="CM001440">
    <property type="protein sequence ID" value="EHR60991.1"/>
    <property type="molecule type" value="Genomic_DNA"/>
</dbReference>
<evidence type="ECO:0000256" key="3">
    <source>
        <dbReference type="ARBA" id="ARBA00022989"/>
    </source>
</evidence>
<dbReference type="AlphaFoldDB" id="H5XML2"/>
<dbReference type="InterPro" id="IPR013525">
    <property type="entry name" value="ABC2_TM"/>
</dbReference>
<feature type="transmembrane region" description="Helical" evidence="6">
    <location>
        <begin position="60"/>
        <end position="83"/>
    </location>
</feature>
<keyword evidence="4 6" id="KW-0472">Membrane</keyword>
<comment type="similarity">
    <text evidence="6">Belongs to the ABC-2 integral membrane protein family.</text>
</comment>
<comment type="caution">
    <text evidence="6">Lacks conserved residue(s) required for the propagation of feature annotation.</text>
</comment>
<feature type="domain" description="ABC transmembrane type-2" evidence="7">
    <location>
        <begin position="55"/>
        <end position="282"/>
    </location>
</feature>
<evidence type="ECO:0000313" key="9">
    <source>
        <dbReference type="Proteomes" id="UP000002791"/>
    </source>
</evidence>
<keyword evidence="2 6" id="KW-0812">Transmembrane</keyword>
<keyword evidence="6" id="KW-1003">Cell membrane</keyword>
<dbReference type="STRING" id="882082.SaccyDRAFT_2099"/>
<evidence type="ECO:0000259" key="7">
    <source>
        <dbReference type="PROSITE" id="PS51012"/>
    </source>
</evidence>
<feature type="transmembrane region" description="Helical" evidence="6">
    <location>
        <begin position="89"/>
        <end position="110"/>
    </location>
</feature>
<dbReference type="InterPro" id="IPR051784">
    <property type="entry name" value="Nod_factor_ABC_transporter"/>
</dbReference>
<name>H5XML2_9PSEU</name>
<dbReference type="eggNOG" id="COG0842">
    <property type="taxonomic scope" value="Bacteria"/>
</dbReference>
<dbReference type="PROSITE" id="PS51012">
    <property type="entry name" value="ABC_TM2"/>
    <property type="match status" value="1"/>
</dbReference>
<keyword evidence="6" id="KW-0813">Transport</keyword>
<evidence type="ECO:0000256" key="4">
    <source>
        <dbReference type="ARBA" id="ARBA00023136"/>
    </source>
</evidence>
<dbReference type="InterPro" id="IPR000412">
    <property type="entry name" value="ABC_2_transport"/>
</dbReference>
<dbReference type="OrthoDB" id="8988363at2"/>
<evidence type="ECO:0000256" key="2">
    <source>
        <dbReference type="ARBA" id="ARBA00022692"/>
    </source>
</evidence>
<dbReference type="RefSeq" id="WP_005455924.1">
    <property type="nucleotide sequence ID" value="NZ_CM001440.1"/>
</dbReference>
<dbReference type="PANTHER" id="PTHR43229:SF2">
    <property type="entry name" value="NODULATION PROTEIN J"/>
    <property type="match status" value="1"/>
</dbReference>
<feature type="transmembrane region" description="Helical" evidence="6">
    <location>
        <begin position="131"/>
        <end position="160"/>
    </location>
</feature>
<dbReference type="Proteomes" id="UP000002791">
    <property type="component" value="Chromosome"/>
</dbReference>
<evidence type="ECO:0000256" key="6">
    <source>
        <dbReference type="RuleBase" id="RU361157"/>
    </source>
</evidence>